<dbReference type="eggNOG" id="ENOG5032W3Q">
    <property type="taxonomic scope" value="Bacteria"/>
</dbReference>
<name>L0ECV9_THECK</name>
<protein>
    <submittedName>
        <fullName evidence="2">Uncharacterized protein</fullName>
    </submittedName>
</protein>
<dbReference type="AlphaFoldDB" id="L0ECV9"/>
<dbReference type="Proteomes" id="UP000010795">
    <property type="component" value="Chromosome"/>
</dbReference>
<dbReference type="HOGENOM" id="CLU_119039_0_0_9"/>
<feature type="region of interest" description="Disordered" evidence="1">
    <location>
        <begin position="140"/>
        <end position="188"/>
    </location>
</feature>
<feature type="compositionally biased region" description="Low complexity" evidence="1">
    <location>
        <begin position="50"/>
        <end position="63"/>
    </location>
</feature>
<gene>
    <name evidence="2" type="ordered locus">Theco_1481</name>
</gene>
<evidence type="ECO:0000313" key="2">
    <source>
        <dbReference type="EMBL" id="AGA57632.1"/>
    </source>
</evidence>
<sequence>MARQQDRFAITIQLGNKRMVAKAPLKSIQRLVFIFNRQFTNAPNTTQIASGAGHSGAAGSNAAIRSPRTRQQQSIGSGGTARNVDGSGKAAFRRLRAQTGSRPRHRRRGKEVVVVINEQIVKMPPQSRNASATQVASGAGTFGAGGTNAAISTPAPGSSMRWAAVEPPSTNGSANGSPIRGRRPERYK</sequence>
<reference evidence="3" key="1">
    <citation type="submission" date="2012-01" db="EMBL/GenBank/DDBJ databases">
        <title>Complete sequence of chromosome of Thermobacillus composti KWC4.</title>
        <authorList>
            <person name="Lucas S."/>
            <person name="Han J."/>
            <person name="Lapidus A."/>
            <person name="Cheng J.-F."/>
            <person name="Goodwin L."/>
            <person name="Pitluck S."/>
            <person name="Peters L."/>
            <person name="Ovchinnikova G."/>
            <person name="Teshima H."/>
            <person name="Detter J.C."/>
            <person name="Han C."/>
            <person name="Tapia R."/>
            <person name="Land M."/>
            <person name="Hauser L."/>
            <person name="Kyrpides N."/>
            <person name="Ivanova N."/>
            <person name="Pagani I."/>
            <person name="Anderson I."/>
            <person name="Woyke T."/>
        </authorList>
    </citation>
    <scope>NUCLEOTIDE SEQUENCE [LARGE SCALE GENOMIC DNA]</scope>
    <source>
        <strain evidence="3">DSM 18247 / JCM 13945 / KWC4</strain>
    </source>
</reference>
<dbReference type="EMBL" id="CP003255">
    <property type="protein sequence ID" value="AGA57632.1"/>
    <property type="molecule type" value="Genomic_DNA"/>
</dbReference>
<organism evidence="2 3">
    <name type="scientific">Thermobacillus composti (strain DSM 18247 / JCM 13945 / KWC4)</name>
    <dbReference type="NCBI Taxonomy" id="717605"/>
    <lineage>
        <taxon>Bacteria</taxon>
        <taxon>Bacillati</taxon>
        <taxon>Bacillota</taxon>
        <taxon>Bacilli</taxon>
        <taxon>Bacillales</taxon>
        <taxon>Paenibacillaceae</taxon>
        <taxon>Thermobacillus</taxon>
    </lineage>
</organism>
<evidence type="ECO:0000313" key="3">
    <source>
        <dbReference type="Proteomes" id="UP000010795"/>
    </source>
</evidence>
<proteinExistence type="predicted"/>
<evidence type="ECO:0000256" key="1">
    <source>
        <dbReference type="SAM" id="MobiDB-lite"/>
    </source>
</evidence>
<dbReference type="KEGG" id="tco:Theco_1481"/>
<accession>L0ECV9</accession>
<dbReference type="RefSeq" id="WP_015254387.1">
    <property type="nucleotide sequence ID" value="NC_019897.1"/>
</dbReference>
<feature type="region of interest" description="Disordered" evidence="1">
    <location>
        <begin position="50"/>
        <end position="89"/>
    </location>
</feature>
<keyword evidence="3" id="KW-1185">Reference proteome</keyword>